<accession>A0A976M799</accession>
<dbReference type="OrthoDB" id="405996at2759"/>
<dbReference type="GO" id="GO:0004439">
    <property type="term" value="F:phosphatidylinositol-4,5-bisphosphate 5-phosphatase activity"/>
    <property type="evidence" value="ECO:0007669"/>
    <property type="project" value="UniProtKB-EC"/>
</dbReference>
<evidence type="ECO:0000256" key="1">
    <source>
        <dbReference type="ARBA" id="ARBA00008943"/>
    </source>
</evidence>
<feature type="domain" description="SAC" evidence="7">
    <location>
        <begin position="212"/>
        <end position="808"/>
    </location>
</feature>
<dbReference type="InterPro" id="IPR036691">
    <property type="entry name" value="Endo/exonu/phosph_ase_sf"/>
</dbReference>
<feature type="region of interest" description="Disordered" evidence="6">
    <location>
        <begin position="240"/>
        <end position="290"/>
    </location>
</feature>
<dbReference type="Proteomes" id="UP000244803">
    <property type="component" value="Chromosome 1"/>
</dbReference>
<sequence>MDGIYILKTFTSWYSIGLNRLLSAENYKADSDNPDVHDVFDDLKDYTLNDTKTLWIDRSTCQVTESLVPLTEDEPISENSIDAFLGIVEVMNTYHLGVVTRSEVVAELDLGNLGLNKNRKSRIMTIKEVKFLPIRSHHEITYLSGDVFSFDSAMSQVSPGTSPGANIMGSNNLPNLATVMNNVNTGGDGGQYQMQEEVFKVLENMEKILATGYFYSCDTDLTNTMQSLYLEGRVPLRKMMSGSGKTGKPMEEDLLGSPSKMAKSLGREDKHRRRKVHSTDLGDQEYDKDKDGRKELMDEMMERNHALYEVSKRDFNWGYKISQVLPKKWRTVLIQGYVGYRISYVNEEKIETLIIGRRNVKRSGTRFVARGIDEEGNVGNFVETEVRLRINEENWYSYTQHRGSVPVFWEQMNVTAPVMLYNYHHNIRSFTKHVNLLNEYYRPNEYQLYVNLLDVKENEKVLTDSFMNVVDDYNKAQGFAKSNIRDRIKIRGSNIGLEGETSSAGDFGLGDVSEEVTRKDGSKRGMIELVNYNYNVNAKWSTHEIIIKYILEELNREFNNIGYFNEEKYLENSENKVNVGVRRRSFGERSGHSSVVGSVSSKISSRVGSGSECSDCSSPTSTIFVRDRNFQDSSSDELDKILEENRDEFGENLLESPDYNNKKLDRVRGRDNDDESGEGNEGLSSGNKRSNKDRVLEGKRGLQRGIVRTNCLDCLDRTNIFQWISSWVVVNKIMNNRMSSSTGGTSILNTNPEVNLFESGSTTDANFNRLKDMLLTPESVFREDNALFTTFTDMWCDHGDSISIHYSGTPSTLSERVKQTNTSLNSLFHYSKTMVQRLYHSLFQDNQRQAVFNILSPYTLTGSGASQREQEELLLLDPVDVDAKPPVQEKAPPEKPEGRHLSRASGVASRVAQKVDRVVRGARERRLLNTKYYIQDPFDSELAREGSGSFTSGHESTASTGKGFEVSYSSDSEAHTDSSRAQQSRSQGIRYPTARSALGTSERGKQQPAGTNEGADSIFDKLQKEIMNKLIIKSPILSPAVLGAEPVPDLKLLKQQREQLEEEYEEVEDLEDEMEENLLKTEFARKSPDHLKIWIGSWNIGAHTIDVNQDVLDWMDLKKIECDLYVFSFQEFVELNFINIATGRTDENKEYEFEYFVENMFKLSTSNGYEKVTSISMTGLYLVIFVKRTLKPHIRDLLITNVKTGLNYNIGNKGSVGIQFNLFDYTLSFLNVHLNFGKNLNVGRIELLDYILKNAFKEFNKNVLDNDVFVLGGDFNFHVQLEKQVVLNLLKKMEYEKLLNYDEFNMAKMIGIPVLNRLHEPSIQFQPTYKYKDGTKFYTTKRSPAWCDRIIFGGRLFESRKISILSYKRNDNLMISDHRPVSSIILVDLK</sequence>
<feature type="compositionally biased region" description="Basic and acidic residues" evidence="6">
    <location>
        <begin position="891"/>
        <end position="900"/>
    </location>
</feature>
<dbReference type="SMART" id="SM00128">
    <property type="entry name" value="IPPc"/>
    <property type="match status" value="1"/>
</dbReference>
<protein>
    <recommendedName>
        <fullName evidence="3">phosphoinositide 5-phosphatase</fullName>
        <ecNumber evidence="3">3.1.3.36</ecNumber>
    </recommendedName>
</protein>
<feature type="region of interest" description="Disordered" evidence="6">
    <location>
        <begin position="652"/>
        <end position="696"/>
    </location>
</feature>
<dbReference type="PANTHER" id="PTHR11200">
    <property type="entry name" value="INOSITOL 5-PHOSPHATASE"/>
    <property type="match status" value="1"/>
</dbReference>
<dbReference type="Gene3D" id="3.60.10.10">
    <property type="entry name" value="Endonuclease/exonuclease/phosphatase"/>
    <property type="match status" value="1"/>
</dbReference>
<evidence type="ECO:0000313" key="9">
    <source>
        <dbReference type="Proteomes" id="UP000244803"/>
    </source>
</evidence>
<dbReference type="GO" id="GO:0046856">
    <property type="term" value="P:phosphatidylinositol dephosphorylation"/>
    <property type="evidence" value="ECO:0007669"/>
    <property type="project" value="InterPro"/>
</dbReference>
<evidence type="ECO:0000256" key="2">
    <source>
        <dbReference type="ARBA" id="ARBA00009678"/>
    </source>
</evidence>
<dbReference type="PROSITE" id="PS50275">
    <property type="entry name" value="SAC"/>
    <property type="match status" value="1"/>
</dbReference>
<comment type="similarity">
    <text evidence="1">Belongs to the synaptojanin family.</text>
</comment>
<evidence type="ECO:0000256" key="6">
    <source>
        <dbReference type="SAM" id="MobiDB-lite"/>
    </source>
</evidence>
<feature type="compositionally biased region" description="Basic and acidic residues" evidence="6">
    <location>
        <begin position="277"/>
        <end position="290"/>
    </location>
</feature>
<reference evidence="8" key="1">
    <citation type="submission" date="2022-07" db="EMBL/GenBank/DDBJ databases">
        <title>Evaluation of T. orientalis genome assembly methods using nanopore sequencing and analysis of variation between genomes.</title>
        <authorList>
            <person name="Yam J."/>
            <person name="Micallef M.L."/>
            <person name="Liu M."/>
            <person name="Djordjevic S.P."/>
            <person name="Bogema D.R."/>
            <person name="Jenkins C."/>
        </authorList>
    </citation>
    <scope>NUCLEOTIDE SEQUENCE</scope>
    <source>
        <strain evidence="8">Fish Creek</strain>
    </source>
</reference>
<comment type="similarity">
    <text evidence="2">In the central section; belongs to the inositol 1,4,5-trisphosphate 5-phosphatase family.</text>
</comment>
<feature type="region of interest" description="Disordered" evidence="6">
    <location>
        <begin position="944"/>
        <end position="1015"/>
    </location>
</feature>
<dbReference type="EMBL" id="CP056065">
    <property type="protein sequence ID" value="UKJ88477.1"/>
    <property type="molecule type" value="Genomic_DNA"/>
</dbReference>
<evidence type="ECO:0000259" key="7">
    <source>
        <dbReference type="PROSITE" id="PS50275"/>
    </source>
</evidence>
<dbReference type="EC" id="3.1.3.36" evidence="3"/>
<name>A0A976M799_THEOR</name>
<evidence type="ECO:0000256" key="3">
    <source>
        <dbReference type="ARBA" id="ARBA00013044"/>
    </source>
</evidence>
<dbReference type="InterPro" id="IPR000300">
    <property type="entry name" value="IPPc"/>
</dbReference>
<evidence type="ECO:0000256" key="5">
    <source>
        <dbReference type="SAM" id="Coils"/>
    </source>
</evidence>
<feature type="compositionally biased region" description="Basic and acidic residues" evidence="6">
    <location>
        <begin position="660"/>
        <end position="671"/>
    </location>
</feature>
<dbReference type="SUPFAM" id="SSF56219">
    <property type="entry name" value="DNase I-like"/>
    <property type="match status" value="1"/>
</dbReference>
<dbReference type="Pfam" id="PF22669">
    <property type="entry name" value="Exo_endo_phos2"/>
    <property type="match status" value="1"/>
</dbReference>
<feature type="region of interest" description="Disordered" evidence="6">
    <location>
        <begin position="589"/>
        <end position="619"/>
    </location>
</feature>
<dbReference type="InterPro" id="IPR046985">
    <property type="entry name" value="IP5"/>
</dbReference>
<proteinExistence type="inferred from homology"/>
<gene>
    <name evidence="8" type="ORF">MACJ_000921</name>
</gene>
<feature type="compositionally biased region" description="Low complexity" evidence="6">
    <location>
        <begin position="592"/>
        <end position="611"/>
    </location>
</feature>
<organism evidence="8 9">
    <name type="scientific">Theileria orientalis</name>
    <dbReference type="NCBI Taxonomy" id="68886"/>
    <lineage>
        <taxon>Eukaryota</taxon>
        <taxon>Sar</taxon>
        <taxon>Alveolata</taxon>
        <taxon>Apicomplexa</taxon>
        <taxon>Aconoidasida</taxon>
        <taxon>Piroplasmida</taxon>
        <taxon>Theileriidae</taxon>
        <taxon>Theileria</taxon>
    </lineage>
</organism>
<dbReference type="Pfam" id="PF02383">
    <property type="entry name" value="Syja_N"/>
    <property type="match status" value="1"/>
</dbReference>
<dbReference type="InterPro" id="IPR002013">
    <property type="entry name" value="SAC_dom"/>
</dbReference>
<evidence type="ECO:0000256" key="4">
    <source>
        <dbReference type="ARBA" id="ARBA00022801"/>
    </source>
</evidence>
<feature type="compositionally biased region" description="Polar residues" evidence="6">
    <location>
        <begin position="948"/>
        <end position="960"/>
    </location>
</feature>
<keyword evidence="4 8" id="KW-0378">Hydrolase</keyword>
<keyword evidence="5" id="KW-0175">Coiled coil</keyword>
<feature type="region of interest" description="Disordered" evidence="6">
    <location>
        <begin position="878"/>
        <end position="908"/>
    </location>
</feature>
<feature type="coiled-coil region" evidence="5">
    <location>
        <begin position="1050"/>
        <end position="1080"/>
    </location>
</feature>
<evidence type="ECO:0000313" key="8">
    <source>
        <dbReference type="EMBL" id="UKJ88477.1"/>
    </source>
</evidence>
<dbReference type="PANTHER" id="PTHR11200:SF275">
    <property type="entry name" value="LD06095P"/>
    <property type="match status" value="1"/>
</dbReference>